<dbReference type="EMBL" id="JACEIK010002088">
    <property type="protein sequence ID" value="MCD9559007.1"/>
    <property type="molecule type" value="Genomic_DNA"/>
</dbReference>
<name>A0ABS8ULL3_DATST</name>
<evidence type="ECO:0000313" key="2">
    <source>
        <dbReference type="EMBL" id="MCD9559007.1"/>
    </source>
</evidence>
<accession>A0ABS8ULL3</accession>
<gene>
    <name evidence="2" type="ORF">HAX54_016722</name>
</gene>
<comment type="caution">
    <text evidence="2">The sequence shown here is derived from an EMBL/GenBank/DDBJ whole genome shotgun (WGS) entry which is preliminary data.</text>
</comment>
<protein>
    <submittedName>
        <fullName evidence="2">Uncharacterized protein</fullName>
    </submittedName>
</protein>
<feature type="non-terminal residue" evidence="2">
    <location>
        <position position="1"/>
    </location>
</feature>
<dbReference type="Proteomes" id="UP000823775">
    <property type="component" value="Unassembled WGS sequence"/>
</dbReference>
<evidence type="ECO:0000313" key="3">
    <source>
        <dbReference type="Proteomes" id="UP000823775"/>
    </source>
</evidence>
<feature type="region of interest" description="Disordered" evidence="1">
    <location>
        <begin position="51"/>
        <end position="76"/>
    </location>
</feature>
<reference evidence="2 3" key="1">
    <citation type="journal article" date="2021" name="BMC Genomics">
        <title>Datura genome reveals duplications of psychoactive alkaloid biosynthetic genes and high mutation rate following tissue culture.</title>
        <authorList>
            <person name="Rajewski A."/>
            <person name="Carter-House D."/>
            <person name="Stajich J."/>
            <person name="Litt A."/>
        </authorList>
    </citation>
    <scope>NUCLEOTIDE SEQUENCE [LARGE SCALE GENOMIC DNA]</scope>
    <source>
        <strain evidence="2">AR-01</strain>
    </source>
</reference>
<keyword evidence="3" id="KW-1185">Reference proteome</keyword>
<sequence>PPPTPSLKGQLWPFATSSSDGQPLTSWLEDRRSFFNIDLSNLTIKDKMQVKTAKEETQKSKRVSEEEENDDDEANDNLSLTLMFSKGFCFKQFSTGKARRDLKPPLTSGRENKLWQSLISRDSKEVRFWKSLGSENSSQHQRSVRDLIKLTRSGGRHWRFGQELILRRGEVIFAKKLPCFNSCIVGISGTENSLGHFLRVNFLRLGNISPPSRVDHSSRSGKSFSNSSWSDGNNIVLLSP</sequence>
<organism evidence="2 3">
    <name type="scientific">Datura stramonium</name>
    <name type="common">Jimsonweed</name>
    <name type="synonym">Common thornapple</name>
    <dbReference type="NCBI Taxonomy" id="4076"/>
    <lineage>
        <taxon>Eukaryota</taxon>
        <taxon>Viridiplantae</taxon>
        <taxon>Streptophyta</taxon>
        <taxon>Embryophyta</taxon>
        <taxon>Tracheophyta</taxon>
        <taxon>Spermatophyta</taxon>
        <taxon>Magnoliopsida</taxon>
        <taxon>eudicotyledons</taxon>
        <taxon>Gunneridae</taxon>
        <taxon>Pentapetalae</taxon>
        <taxon>asterids</taxon>
        <taxon>lamiids</taxon>
        <taxon>Solanales</taxon>
        <taxon>Solanaceae</taxon>
        <taxon>Solanoideae</taxon>
        <taxon>Datureae</taxon>
        <taxon>Datura</taxon>
    </lineage>
</organism>
<proteinExistence type="predicted"/>
<feature type="compositionally biased region" description="Basic and acidic residues" evidence="1">
    <location>
        <begin position="51"/>
        <end position="64"/>
    </location>
</feature>
<evidence type="ECO:0000256" key="1">
    <source>
        <dbReference type="SAM" id="MobiDB-lite"/>
    </source>
</evidence>
<feature type="compositionally biased region" description="Acidic residues" evidence="1">
    <location>
        <begin position="65"/>
        <end position="75"/>
    </location>
</feature>
<feature type="region of interest" description="Disordered" evidence="1">
    <location>
        <begin position="1"/>
        <end position="23"/>
    </location>
</feature>